<dbReference type="InterPro" id="IPR035929">
    <property type="entry name" value="CoaB-like_sf"/>
</dbReference>
<gene>
    <name evidence="3" type="ORF">ACFQXB_00900</name>
</gene>
<evidence type="ECO:0000259" key="2">
    <source>
        <dbReference type="Pfam" id="PF04127"/>
    </source>
</evidence>
<organism evidence="3 4">
    <name type="scientific">Plastorhodobacter daqingensis</name>
    <dbReference type="NCBI Taxonomy" id="1387281"/>
    <lineage>
        <taxon>Bacteria</taxon>
        <taxon>Pseudomonadati</taxon>
        <taxon>Pseudomonadota</taxon>
        <taxon>Alphaproteobacteria</taxon>
        <taxon>Rhodobacterales</taxon>
        <taxon>Paracoccaceae</taxon>
        <taxon>Plastorhodobacter</taxon>
    </lineage>
</organism>
<dbReference type="Pfam" id="PF04127">
    <property type="entry name" value="DFP"/>
    <property type="match status" value="1"/>
</dbReference>
<dbReference type="SUPFAM" id="SSF102645">
    <property type="entry name" value="CoaB-like"/>
    <property type="match status" value="1"/>
</dbReference>
<feature type="domain" description="DNA/pantothenate metabolism flavoprotein C-terminal" evidence="2">
    <location>
        <begin position="205"/>
        <end position="409"/>
    </location>
</feature>
<dbReference type="Gene3D" id="3.40.50.10300">
    <property type="entry name" value="CoaB-like"/>
    <property type="match status" value="1"/>
</dbReference>
<dbReference type="Gene3D" id="3.40.50.1950">
    <property type="entry name" value="Flavin prenyltransferase-like"/>
    <property type="match status" value="1"/>
</dbReference>
<dbReference type="InterPro" id="IPR036551">
    <property type="entry name" value="Flavin_trans-like"/>
</dbReference>
<evidence type="ECO:0000313" key="4">
    <source>
        <dbReference type="Proteomes" id="UP001596516"/>
    </source>
</evidence>
<proteinExistence type="predicted"/>
<sequence>MTQFDWDFSAPTPSSMGDHDVPLLSDRLAGRRIALLVTGGIAAMKAPEIARGLRRNGAEVVAFCSDDALRYVARDALEWATCNGVVTSLTWRAEHLSDSAPFDAYLVAPATHNTIAKVACGIADTVVTSALASAIGRMEQGGCKVIIAPTMHGTLHNAQLVENARKLAARGVIFAAPRDAYGKHNLPDTEFLCVCVGRALSRSALRGRRILVTAGPTPVPIDGVRRIVNRFRGRLGAEIAAQLLWRGAEAELLLGDGAWRPAPWIGASIARTYDDYLRMVLARVDQGLFAGVFSAGVADYRPASAVDGKIPSGQPGLALQLVPTEKVIDRACEKDPRMHCVGFKYLEKVTEDELIRVARGRLDRASLVIATRGEDTRGTEQRALFVTNDGVRPVEGKRAIAAALADHLEALPAAAASAAVRKELRMV</sequence>
<protein>
    <submittedName>
        <fullName evidence="3">Phosphopantothenoylcysteine decarboxylase</fullName>
    </submittedName>
</protein>
<dbReference type="Pfam" id="PF02441">
    <property type="entry name" value="Flavoprotein"/>
    <property type="match status" value="1"/>
</dbReference>
<accession>A0ABW2UHL4</accession>
<keyword evidence="4" id="KW-1185">Reference proteome</keyword>
<dbReference type="Proteomes" id="UP001596516">
    <property type="component" value="Unassembled WGS sequence"/>
</dbReference>
<evidence type="ECO:0000259" key="1">
    <source>
        <dbReference type="Pfam" id="PF02441"/>
    </source>
</evidence>
<evidence type="ECO:0000313" key="3">
    <source>
        <dbReference type="EMBL" id="MFC7702750.1"/>
    </source>
</evidence>
<name>A0ABW2UHL4_9RHOB</name>
<dbReference type="PANTHER" id="PTHR14359">
    <property type="entry name" value="HOMO-OLIGOMERIC FLAVIN CONTAINING CYS DECARBOXYLASE FAMILY"/>
    <property type="match status" value="1"/>
</dbReference>
<comment type="caution">
    <text evidence="3">The sequence shown here is derived from an EMBL/GenBank/DDBJ whole genome shotgun (WGS) entry which is preliminary data.</text>
</comment>
<dbReference type="RefSeq" id="WP_377397702.1">
    <property type="nucleotide sequence ID" value="NZ_JBHTFQ010000001.1"/>
</dbReference>
<dbReference type="PANTHER" id="PTHR14359:SF6">
    <property type="entry name" value="PHOSPHOPANTOTHENOYLCYSTEINE DECARBOXYLASE"/>
    <property type="match status" value="1"/>
</dbReference>
<feature type="domain" description="Flavoprotein" evidence="1">
    <location>
        <begin position="32"/>
        <end position="168"/>
    </location>
</feature>
<dbReference type="EMBL" id="JBHTFQ010000001">
    <property type="protein sequence ID" value="MFC7702750.1"/>
    <property type="molecule type" value="Genomic_DNA"/>
</dbReference>
<reference evidence="4" key="1">
    <citation type="journal article" date="2019" name="Int. J. Syst. Evol. Microbiol.">
        <title>The Global Catalogue of Microorganisms (GCM) 10K type strain sequencing project: providing services to taxonomists for standard genome sequencing and annotation.</title>
        <authorList>
            <consortium name="The Broad Institute Genomics Platform"/>
            <consortium name="The Broad Institute Genome Sequencing Center for Infectious Disease"/>
            <person name="Wu L."/>
            <person name="Ma J."/>
        </authorList>
    </citation>
    <scope>NUCLEOTIDE SEQUENCE [LARGE SCALE GENOMIC DNA]</scope>
    <source>
        <strain evidence="4">CGMCC 1.12750</strain>
    </source>
</reference>
<dbReference type="InterPro" id="IPR003382">
    <property type="entry name" value="Flavoprotein"/>
</dbReference>
<dbReference type="SUPFAM" id="SSF52507">
    <property type="entry name" value="Homo-oligomeric flavin-containing Cys decarboxylases, HFCD"/>
    <property type="match status" value="1"/>
</dbReference>
<dbReference type="InterPro" id="IPR007085">
    <property type="entry name" value="DNA/pantothenate-metab_flavo_C"/>
</dbReference>